<sequence length="264" mass="29255">MTCSIEVYCVANEQATLARNLKRSPELADSRIKVSVIWGASAASAAYHQAIAAARSDIAVFAHQDVYFPEGWFMALRAACERLNSIDPSWAVAGICGMTPDGEFVGHLWDSGLGTVCGGRFDQPRPAASLDEVVLIVRRAAGTLFDPSLPSFHLYGTDIVLEAKRAGMKSYVIDLPIIHNSKATLRLDHSYLTAYRFMIRKWRAQLPWPTVIVQLTRNPLPLLLRRLRLRYRAILSAPTLNPKFECPEAKARELGFAQASEDAI</sequence>
<dbReference type="InterPro" id="IPR029044">
    <property type="entry name" value="Nucleotide-diphossugar_trans"/>
</dbReference>
<proteinExistence type="predicted"/>
<evidence type="ECO:0000313" key="2">
    <source>
        <dbReference type="Proteomes" id="UP000290565"/>
    </source>
</evidence>
<organism evidence="1 2">
    <name type="scientific">Bradyrhizobium zhanjiangense</name>
    <dbReference type="NCBI Taxonomy" id="1325107"/>
    <lineage>
        <taxon>Bacteria</taxon>
        <taxon>Pseudomonadati</taxon>
        <taxon>Pseudomonadota</taxon>
        <taxon>Alphaproteobacteria</taxon>
        <taxon>Hyphomicrobiales</taxon>
        <taxon>Nitrobacteraceae</taxon>
        <taxon>Bradyrhizobium</taxon>
    </lineage>
</organism>
<evidence type="ECO:0008006" key="3">
    <source>
        <dbReference type="Google" id="ProtNLM"/>
    </source>
</evidence>
<protein>
    <recommendedName>
        <fullName evidence="3">Glycosyltransferase</fullName>
    </recommendedName>
</protein>
<reference evidence="1 2" key="1">
    <citation type="submission" date="2015-04" db="EMBL/GenBank/DDBJ databases">
        <title>Comparative genomics of rhizobia nodulating Arachis hypogaea in China.</title>
        <authorList>
            <person name="Li Y."/>
        </authorList>
    </citation>
    <scope>NUCLEOTIDE SEQUENCE [LARGE SCALE GENOMIC DNA]</scope>
    <source>
        <strain evidence="1 2">CCBAU 51787</strain>
    </source>
</reference>
<dbReference type="RefSeq" id="WP_128945243.1">
    <property type="nucleotide sequence ID" value="NZ_LBJM01000047.1"/>
</dbReference>
<name>A0A4Q0SJK5_9BRAD</name>
<dbReference type="SUPFAM" id="SSF53448">
    <property type="entry name" value="Nucleotide-diphospho-sugar transferases"/>
    <property type="match status" value="1"/>
</dbReference>
<dbReference type="Proteomes" id="UP000290565">
    <property type="component" value="Unassembled WGS sequence"/>
</dbReference>
<gene>
    <name evidence="1" type="ORF">XH94_17240</name>
</gene>
<dbReference type="EMBL" id="LBJM01000047">
    <property type="protein sequence ID" value="RXH39637.1"/>
    <property type="molecule type" value="Genomic_DNA"/>
</dbReference>
<dbReference type="Gene3D" id="3.90.550.10">
    <property type="entry name" value="Spore Coat Polysaccharide Biosynthesis Protein SpsA, Chain A"/>
    <property type="match status" value="1"/>
</dbReference>
<dbReference type="AlphaFoldDB" id="A0A4Q0SJK5"/>
<accession>A0A4Q0SJK5</accession>
<comment type="caution">
    <text evidence="1">The sequence shown here is derived from an EMBL/GenBank/DDBJ whole genome shotgun (WGS) entry which is preliminary data.</text>
</comment>
<evidence type="ECO:0000313" key="1">
    <source>
        <dbReference type="EMBL" id="RXH39637.1"/>
    </source>
</evidence>